<comment type="subcellular location">
    <subcellularLocation>
        <location evidence="5">Nucleus</location>
    </subcellularLocation>
</comment>
<evidence type="ECO:0000256" key="3">
    <source>
        <dbReference type="ARBA" id="ARBA00023155"/>
    </source>
</evidence>
<feature type="DNA-binding region" description="Homeobox" evidence="5">
    <location>
        <begin position="64"/>
        <end position="126"/>
    </location>
</feature>
<feature type="compositionally biased region" description="Polar residues" evidence="6">
    <location>
        <begin position="1"/>
        <end position="18"/>
    </location>
</feature>
<proteinExistence type="inferred from homology"/>
<dbReference type="Pfam" id="PF05920">
    <property type="entry name" value="Homeobox_KN"/>
    <property type="match status" value="1"/>
</dbReference>
<dbReference type="Proteomes" id="UP000507470">
    <property type="component" value="Unassembled WGS sequence"/>
</dbReference>
<evidence type="ECO:0000256" key="4">
    <source>
        <dbReference type="ARBA" id="ARBA00023242"/>
    </source>
</evidence>
<evidence type="ECO:0000256" key="2">
    <source>
        <dbReference type="ARBA" id="ARBA00023125"/>
    </source>
</evidence>
<evidence type="ECO:0000256" key="1">
    <source>
        <dbReference type="ARBA" id="ARBA00009661"/>
    </source>
</evidence>
<feature type="domain" description="Homeobox" evidence="7">
    <location>
        <begin position="62"/>
        <end position="125"/>
    </location>
</feature>
<dbReference type="GO" id="GO:0005634">
    <property type="term" value="C:nucleus"/>
    <property type="evidence" value="ECO:0007669"/>
    <property type="project" value="UniProtKB-SubCell"/>
</dbReference>
<dbReference type="AlphaFoldDB" id="A0A6J8DEH6"/>
<feature type="compositionally biased region" description="Low complexity" evidence="6">
    <location>
        <begin position="19"/>
        <end position="29"/>
    </location>
</feature>
<organism evidence="8 9">
    <name type="scientific">Mytilus coruscus</name>
    <name type="common">Sea mussel</name>
    <dbReference type="NCBI Taxonomy" id="42192"/>
    <lineage>
        <taxon>Eukaryota</taxon>
        <taxon>Metazoa</taxon>
        <taxon>Spiralia</taxon>
        <taxon>Lophotrochozoa</taxon>
        <taxon>Mollusca</taxon>
        <taxon>Bivalvia</taxon>
        <taxon>Autobranchia</taxon>
        <taxon>Pteriomorphia</taxon>
        <taxon>Mytilida</taxon>
        <taxon>Mytiloidea</taxon>
        <taxon>Mytilidae</taxon>
        <taxon>Mytilinae</taxon>
        <taxon>Mytilus</taxon>
    </lineage>
</organism>
<keyword evidence="3 5" id="KW-0371">Homeobox</keyword>
<sequence length="271" mass="29623">MFNQTDDTQSSRSGDTPITTSQSNTNSSQIADNTSEIGDGLDNSVGSGEGTADEELEDRTGSKRQKKRGIFPKAATNVMRAWLFHHLTHPYPSEEQKKQLAQETGLTILQVNNWFINARRRIVQPMIDQSNRAAPGGHGYSPESMGWDSQAMAHMSPHMFQGRHGSEMYDQMKGYSHMDGQRYDMLGVQGMHSSDMFGSTAVTGSSSYSQMSQLRPPVHSQAMLIPGHPHHMMMGHGAHGMSPMSMGSAQSPPLHGSLDSMGAHIQDIHAG</sequence>
<protein>
    <recommendedName>
        <fullName evidence="7">Homeobox domain-containing protein</fullName>
    </recommendedName>
</protein>
<dbReference type="FunFam" id="1.10.10.60:FF:000004">
    <property type="entry name" value="Meis2 homeobox isoform 2c"/>
    <property type="match status" value="1"/>
</dbReference>
<keyword evidence="2 5" id="KW-0238">DNA-binding</keyword>
<dbReference type="OrthoDB" id="10056939at2759"/>
<dbReference type="SUPFAM" id="SSF46689">
    <property type="entry name" value="Homeodomain-like"/>
    <property type="match status" value="1"/>
</dbReference>
<comment type="similarity">
    <text evidence="1">Belongs to the TALE/MEIS homeobox family.</text>
</comment>
<dbReference type="InterPro" id="IPR001356">
    <property type="entry name" value="HD"/>
</dbReference>
<dbReference type="InterPro" id="IPR008422">
    <property type="entry name" value="KN_HD"/>
</dbReference>
<dbReference type="PANTHER" id="PTHR11850">
    <property type="entry name" value="HOMEOBOX PROTEIN TRANSCRIPTION FACTORS"/>
    <property type="match status" value="1"/>
</dbReference>
<dbReference type="InterPro" id="IPR009057">
    <property type="entry name" value="Homeodomain-like_sf"/>
</dbReference>
<evidence type="ECO:0000256" key="6">
    <source>
        <dbReference type="SAM" id="MobiDB-lite"/>
    </source>
</evidence>
<dbReference type="CDD" id="cd00086">
    <property type="entry name" value="homeodomain"/>
    <property type="match status" value="1"/>
</dbReference>
<accession>A0A6J8DEH6</accession>
<dbReference type="PROSITE" id="PS50071">
    <property type="entry name" value="HOMEOBOX_2"/>
    <property type="match status" value="1"/>
</dbReference>
<keyword evidence="9" id="KW-1185">Reference proteome</keyword>
<dbReference type="SMART" id="SM00389">
    <property type="entry name" value="HOX"/>
    <property type="match status" value="1"/>
</dbReference>
<dbReference type="InterPro" id="IPR050224">
    <property type="entry name" value="TALE_homeobox"/>
</dbReference>
<evidence type="ECO:0000259" key="7">
    <source>
        <dbReference type="PROSITE" id="PS50071"/>
    </source>
</evidence>
<dbReference type="GO" id="GO:0006355">
    <property type="term" value="P:regulation of DNA-templated transcription"/>
    <property type="evidence" value="ECO:0007669"/>
    <property type="project" value="InterPro"/>
</dbReference>
<feature type="region of interest" description="Disordered" evidence="6">
    <location>
        <begin position="1"/>
        <end position="71"/>
    </location>
</feature>
<gene>
    <name evidence="8" type="ORF">MCOR_39951</name>
</gene>
<evidence type="ECO:0000313" key="8">
    <source>
        <dbReference type="EMBL" id="CAC5406369.1"/>
    </source>
</evidence>
<keyword evidence="4 5" id="KW-0539">Nucleus</keyword>
<reference evidence="8 9" key="1">
    <citation type="submission" date="2020-06" db="EMBL/GenBank/DDBJ databases">
        <authorList>
            <person name="Li R."/>
            <person name="Bekaert M."/>
        </authorList>
    </citation>
    <scope>NUCLEOTIDE SEQUENCE [LARGE SCALE GENOMIC DNA]</scope>
    <source>
        <strain evidence="9">wild</strain>
    </source>
</reference>
<dbReference type="EMBL" id="CACVKT020007207">
    <property type="protein sequence ID" value="CAC5406369.1"/>
    <property type="molecule type" value="Genomic_DNA"/>
</dbReference>
<name>A0A6J8DEH6_MYTCO</name>
<evidence type="ECO:0000256" key="5">
    <source>
        <dbReference type="PROSITE-ProRule" id="PRU00108"/>
    </source>
</evidence>
<dbReference type="Gene3D" id="1.10.10.60">
    <property type="entry name" value="Homeodomain-like"/>
    <property type="match status" value="1"/>
</dbReference>
<evidence type="ECO:0000313" key="9">
    <source>
        <dbReference type="Proteomes" id="UP000507470"/>
    </source>
</evidence>
<dbReference type="GO" id="GO:0003677">
    <property type="term" value="F:DNA binding"/>
    <property type="evidence" value="ECO:0007669"/>
    <property type="project" value="UniProtKB-UniRule"/>
</dbReference>